<dbReference type="Gene3D" id="3.10.450.620">
    <property type="entry name" value="JHP933, nucleotidyltransferase-like core domain"/>
    <property type="match status" value="1"/>
</dbReference>
<dbReference type="AlphaFoldDB" id="A0A5D6VYL8"/>
<dbReference type="GO" id="GO:0016740">
    <property type="term" value="F:transferase activity"/>
    <property type="evidence" value="ECO:0007669"/>
    <property type="project" value="UniProtKB-KW"/>
</dbReference>
<evidence type="ECO:0000313" key="1">
    <source>
        <dbReference type="EMBL" id="TYZ19628.1"/>
    </source>
</evidence>
<dbReference type="InterPro" id="IPR014942">
    <property type="entry name" value="AbiEii"/>
</dbReference>
<keyword evidence="2" id="KW-1185">Reference proteome</keyword>
<proteinExistence type="predicted"/>
<protein>
    <submittedName>
        <fullName evidence="1">Nucleotidyl transferase AbiEii/AbiGii toxin family protein</fullName>
    </submittedName>
</protein>
<reference evidence="1 2" key="1">
    <citation type="submission" date="2019-08" db="EMBL/GenBank/DDBJ databases">
        <title>Selenomonas sp. mPRGC5 and Selenomonas sp. mPRGC8 isolated from ruminal fluid of dairy goat (Capra hircus).</title>
        <authorList>
            <person name="Poothong S."/>
            <person name="Nuengjamnong C."/>
            <person name="Tanasupawat S."/>
        </authorList>
    </citation>
    <scope>NUCLEOTIDE SEQUENCE [LARGE SCALE GENOMIC DNA]</scope>
    <source>
        <strain evidence="2">mPRGC5</strain>
    </source>
</reference>
<dbReference type="EMBL" id="VTOY01000021">
    <property type="protein sequence ID" value="TYZ19628.1"/>
    <property type="molecule type" value="Genomic_DNA"/>
</dbReference>
<accession>A0A5D6VYL8</accession>
<keyword evidence="1" id="KW-0808">Transferase</keyword>
<dbReference type="OrthoDB" id="9780929at2"/>
<gene>
    <name evidence="1" type="ORF">FZ040_13180</name>
</gene>
<evidence type="ECO:0000313" key="2">
    <source>
        <dbReference type="Proteomes" id="UP000323646"/>
    </source>
</evidence>
<organism evidence="1 2">
    <name type="scientific">Selenomonas ruminis</name>
    <dbReference type="NCBI Taxonomy" id="2593411"/>
    <lineage>
        <taxon>Bacteria</taxon>
        <taxon>Bacillati</taxon>
        <taxon>Bacillota</taxon>
        <taxon>Negativicutes</taxon>
        <taxon>Selenomonadales</taxon>
        <taxon>Selenomonadaceae</taxon>
        <taxon>Selenomonas</taxon>
    </lineage>
</organism>
<comment type="caution">
    <text evidence="1">The sequence shown here is derived from an EMBL/GenBank/DDBJ whole genome shotgun (WGS) entry which is preliminary data.</text>
</comment>
<name>A0A5D6VYL8_9FIRM</name>
<dbReference type="Pfam" id="PF08843">
    <property type="entry name" value="AbiEii"/>
    <property type="match status" value="1"/>
</dbReference>
<dbReference type="Proteomes" id="UP000323646">
    <property type="component" value="Unassembled WGS sequence"/>
</dbReference>
<sequence length="305" mass="34737">MKWGYYMAYLHEEANVFAAVITQAAQKLGVPEAIVEKDYYVTILLRELAMQLPYIVFKGGTSLSKAHKVIKRFSEDIDLASDRNLTQGEKKKLKNSIVEAADKLGLTIQNLEATRSRRQFNRYIMAYPAKGYPSAIMPSVIVETPLMALAEPVQNMPIESLVAEAIRDEAPDLVSKYELHPFEMKVQSIARTFVDKIFAVCDYYLEGQTERHSRHLYDITKLLPLVPQDDIFKRLVADVRKVRQSMSNCPSADMTINIPDLLHEIIAKEAYRHDYEKLTRNLLGEPMTYDEAIIALKKIASGSMF</sequence>